<organism evidence="2 3">
    <name type="scientific">Pleuronectes platessa</name>
    <name type="common">European plaice</name>
    <dbReference type="NCBI Taxonomy" id="8262"/>
    <lineage>
        <taxon>Eukaryota</taxon>
        <taxon>Metazoa</taxon>
        <taxon>Chordata</taxon>
        <taxon>Craniata</taxon>
        <taxon>Vertebrata</taxon>
        <taxon>Euteleostomi</taxon>
        <taxon>Actinopterygii</taxon>
        <taxon>Neopterygii</taxon>
        <taxon>Teleostei</taxon>
        <taxon>Neoteleostei</taxon>
        <taxon>Acanthomorphata</taxon>
        <taxon>Carangaria</taxon>
        <taxon>Pleuronectiformes</taxon>
        <taxon>Pleuronectoidei</taxon>
        <taxon>Pleuronectidae</taxon>
        <taxon>Pleuronectes</taxon>
    </lineage>
</organism>
<keyword evidence="3" id="KW-1185">Reference proteome</keyword>
<protein>
    <submittedName>
        <fullName evidence="2">Uncharacterized protein</fullName>
    </submittedName>
</protein>
<reference evidence="2" key="1">
    <citation type="submission" date="2020-03" db="EMBL/GenBank/DDBJ databases">
        <authorList>
            <person name="Weist P."/>
        </authorList>
    </citation>
    <scope>NUCLEOTIDE SEQUENCE</scope>
</reference>
<accession>A0A9N7U5D3</accession>
<evidence type="ECO:0000256" key="1">
    <source>
        <dbReference type="SAM" id="MobiDB-lite"/>
    </source>
</evidence>
<comment type="caution">
    <text evidence="2">The sequence shown here is derived from an EMBL/GenBank/DDBJ whole genome shotgun (WGS) entry which is preliminary data.</text>
</comment>
<feature type="region of interest" description="Disordered" evidence="1">
    <location>
        <begin position="1"/>
        <end position="23"/>
    </location>
</feature>
<evidence type="ECO:0000313" key="3">
    <source>
        <dbReference type="Proteomes" id="UP001153269"/>
    </source>
</evidence>
<gene>
    <name evidence="2" type="ORF">PLEPLA_LOCUS12224</name>
</gene>
<proteinExistence type="predicted"/>
<evidence type="ECO:0000313" key="2">
    <source>
        <dbReference type="EMBL" id="CAB1424302.1"/>
    </source>
</evidence>
<dbReference type="Proteomes" id="UP001153269">
    <property type="component" value="Unassembled WGS sequence"/>
</dbReference>
<dbReference type="EMBL" id="CADEAL010000722">
    <property type="protein sequence ID" value="CAB1424302.1"/>
    <property type="molecule type" value="Genomic_DNA"/>
</dbReference>
<dbReference type="AlphaFoldDB" id="A0A9N7U5D3"/>
<sequence>MSETVGGDVGGSKPQQAGKSHRFTSPLLLQCGPDILSACTHTTRQHRDTNPVILQKKTAALRSLQDPSWLPLCPLQRSESRWGAKPCTLRSPCTRPFSSQTTPSCRPSTRSQLTSCRDCTASARCKPCT</sequence>
<name>A0A9N7U5D3_PLEPL</name>